<keyword evidence="3" id="KW-0349">Heme</keyword>
<keyword evidence="7" id="KW-0503">Monooxygenase</keyword>
<dbReference type="Pfam" id="PF00067">
    <property type="entry name" value="p450"/>
    <property type="match status" value="1"/>
</dbReference>
<evidence type="ECO:0000256" key="2">
    <source>
        <dbReference type="ARBA" id="ARBA00010617"/>
    </source>
</evidence>
<evidence type="ECO:0000256" key="3">
    <source>
        <dbReference type="ARBA" id="ARBA00022617"/>
    </source>
</evidence>
<evidence type="ECO:0000256" key="5">
    <source>
        <dbReference type="ARBA" id="ARBA00023002"/>
    </source>
</evidence>
<dbReference type="EMBL" id="JBANRG010000077">
    <property type="protein sequence ID" value="KAK7438757.1"/>
    <property type="molecule type" value="Genomic_DNA"/>
</dbReference>
<evidence type="ECO:0000313" key="9">
    <source>
        <dbReference type="Proteomes" id="UP001498398"/>
    </source>
</evidence>
<dbReference type="InterPro" id="IPR036396">
    <property type="entry name" value="Cyt_P450_sf"/>
</dbReference>
<evidence type="ECO:0000256" key="7">
    <source>
        <dbReference type="ARBA" id="ARBA00023033"/>
    </source>
</evidence>
<evidence type="ECO:0000256" key="6">
    <source>
        <dbReference type="ARBA" id="ARBA00023004"/>
    </source>
</evidence>
<reference evidence="8 9" key="1">
    <citation type="submission" date="2024-01" db="EMBL/GenBank/DDBJ databases">
        <title>A draft genome for the cacao thread blight pathogen Marasmiellus scandens.</title>
        <authorList>
            <person name="Baruah I.K."/>
            <person name="Leung J."/>
            <person name="Bukari Y."/>
            <person name="Amoako-Attah I."/>
            <person name="Meinhardt L.W."/>
            <person name="Bailey B.A."/>
            <person name="Cohen S.P."/>
        </authorList>
    </citation>
    <scope>NUCLEOTIDE SEQUENCE [LARGE SCALE GENOMIC DNA]</scope>
    <source>
        <strain evidence="8 9">GH-19</strain>
    </source>
</reference>
<keyword evidence="5" id="KW-0560">Oxidoreductase</keyword>
<evidence type="ECO:0008006" key="10">
    <source>
        <dbReference type="Google" id="ProtNLM"/>
    </source>
</evidence>
<gene>
    <name evidence="8" type="ORF">VKT23_017887</name>
</gene>
<proteinExistence type="inferred from homology"/>
<organism evidence="8 9">
    <name type="scientific">Marasmiellus scandens</name>
    <dbReference type="NCBI Taxonomy" id="2682957"/>
    <lineage>
        <taxon>Eukaryota</taxon>
        <taxon>Fungi</taxon>
        <taxon>Dikarya</taxon>
        <taxon>Basidiomycota</taxon>
        <taxon>Agaricomycotina</taxon>
        <taxon>Agaricomycetes</taxon>
        <taxon>Agaricomycetidae</taxon>
        <taxon>Agaricales</taxon>
        <taxon>Marasmiineae</taxon>
        <taxon>Omphalotaceae</taxon>
        <taxon>Marasmiellus</taxon>
    </lineage>
</organism>
<comment type="similarity">
    <text evidence="2">Belongs to the cytochrome P450 family.</text>
</comment>
<dbReference type="Proteomes" id="UP001498398">
    <property type="component" value="Unassembled WGS sequence"/>
</dbReference>
<dbReference type="PANTHER" id="PTHR24287">
    <property type="entry name" value="P450, PUTATIVE (EUROFUNG)-RELATED"/>
    <property type="match status" value="1"/>
</dbReference>
<comment type="cofactor">
    <cofactor evidence="1">
        <name>heme</name>
        <dbReference type="ChEBI" id="CHEBI:30413"/>
    </cofactor>
</comment>
<dbReference type="InterPro" id="IPR047146">
    <property type="entry name" value="Cyt_P450_E_CYP52_fungi"/>
</dbReference>
<evidence type="ECO:0000256" key="4">
    <source>
        <dbReference type="ARBA" id="ARBA00022723"/>
    </source>
</evidence>
<name>A0ABR1IUW3_9AGAR</name>
<sequence length="157" mass="18284">MLQRSASDLTADYVSQLLTSAEDKDPLVIRDTLVTLLFAGRDNTHNSLNWSMHSLLRHPEWLKRMRDEAIKLNSYGMLGTPFVKLNEYHIHQAVFYETVRLWPGIPKNLRQAVEDDILPALPELELSEVKIMKGDYVLWSDYYMMRHHSLMVDISLV</sequence>
<dbReference type="InterPro" id="IPR001128">
    <property type="entry name" value="Cyt_P450"/>
</dbReference>
<dbReference type="SUPFAM" id="SSF48264">
    <property type="entry name" value="Cytochrome P450"/>
    <property type="match status" value="1"/>
</dbReference>
<dbReference type="InterPro" id="IPR002401">
    <property type="entry name" value="Cyt_P450_E_grp-I"/>
</dbReference>
<keyword evidence="4" id="KW-0479">Metal-binding</keyword>
<keyword evidence="9" id="KW-1185">Reference proteome</keyword>
<evidence type="ECO:0000256" key="1">
    <source>
        <dbReference type="ARBA" id="ARBA00001971"/>
    </source>
</evidence>
<protein>
    <recommendedName>
        <fullName evidence="10">Cytochrome P450</fullName>
    </recommendedName>
</protein>
<comment type="caution">
    <text evidence="8">The sequence shown here is derived from an EMBL/GenBank/DDBJ whole genome shotgun (WGS) entry which is preliminary data.</text>
</comment>
<keyword evidence="6" id="KW-0408">Iron</keyword>
<evidence type="ECO:0000313" key="8">
    <source>
        <dbReference type="EMBL" id="KAK7438757.1"/>
    </source>
</evidence>
<accession>A0ABR1IUW3</accession>
<dbReference type="PANTHER" id="PTHR24287:SF1">
    <property type="entry name" value="P450, PUTATIVE (EUROFUNG)-RELATED"/>
    <property type="match status" value="1"/>
</dbReference>
<dbReference type="PRINTS" id="PR00463">
    <property type="entry name" value="EP450I"/>
</dbReference>
<dbReference type="Gene3D" id="1.10.630.10">
    <property type="entry name" value="Cytochrome P450"/>
    <property type="match status" value="1"/>
</dbReference>